<sequence>MSSETKTTYAETFVPIRDEGMPPAWRRLFMSAQARRKWAAEEAARCEDPSSVTLLGEVPTHKSYRLDHGPWSAFKLPPWARTSRQIVIGIVVLTLSLFGVVHLTNVLINLGPLLWDSHIPGIIPHWGEPGYYGDGLGYPTNVTRDVQPIPCHSHNDYWRRVPLFDALHYGCIGVEADVWLFPSTNHATTEPELYVGHNTAALTPNRTFRNLYLNPILDILDRANAPETLLVSNSSAAVPRNGVWDEDPRQTLVLLVDFKTDGSKLWPVVSEQLETLRSRGYLSHWNGHDFVGGPVTIVATGNAPFDLIIANATYRDIFFDAPLSLMYEDPDPASGAQQSIGGADDQALDTILAASGQGNTGLPPNVTAATFDRSNSYYASTQFSKTIGRSPILRGGRMSAEQLRLLRGQIKGSQRRGLKSRYWGTPGWPIGVRNVVWTTLVAEGADILNVDDLRAATQWDWSRRRHRPWI</sequence>
<comment type="caution">
    <text evidence="4">The sequence shown here is derived from an EMBL/GenBank/DDBJ whole genome shotgun (WGS) entry which is preliminary data.</text>
</comment>
<keyword evidence="3" id="KW-0812">Transmembrane</keyword>
<dbReference type="PANTHER" id="PTHR31571:SF1">
    <property type="entry name" value="ALTERED INHERITANCE OF MITOCHONDRIA PROTEIN 6"/>
    <property type="match status" value="1"/>
</dbReference>
<evidence type="ECO:0000313" key="4">
    <source>
        <dbReference type="EMBL" id="KAK8173551.1"/>
    </source>
</evidence>
<keyword evidence="3" id="KW-1133">Transmembrane helix</keyword>
<dbReference type="InterPro" id="IPR051236">
    <property type="entry name" value="HAT_RTT109-like"/>
</dbReference>
<dbReference type="Proteomes" id="UP001456524">
    <property type="component" value="Unassembled WGS sequence"/>
</dbReference>
<proteinExistence type="inferred from homology"/>
<evidence type="ECO:0000256" key="3">
    <source>
        <dbReference type="SAM" id="Phobius"/>
    </source>
</evidence>
<evidence type="ECO:0000256" key="1">
    <source>
        <dbReference type="ARBA" id="ARBA00008858"/>
    </source>
</evidence>
<protein>
    <recommendedName>
        <fullName evidence="2">Altered inheritance of mitochondria protein 6</fullName>
    </recommendedName>
</protein>
<reference evidence="4 5" key="1">
    <citation type="journal article" date="2022" name="G3 (Bethesda)">
        <title>Enemy or ally: a genomic approach to elucidate the lifestyle of Phyllosticta citrichinaensis.</title>
        <authorList>
            <person name="Buijs V.A."/>
            <person name="Groenewald J.Z."/>
            <person name="Haridas S."/>
            <person name="LaButti K.M."/>
            <person name="Lipzen A."/>
            <person name="Martin F.M."/>
            <person name="Barry K."/>
            <person name="Grigoriev I.V."/>
            <person name="Crous P.W."/>
            <person name="Seidl M.F."/>
        </authorList>
    </citation>
    <scope>NUCLEOTIDE SEQUENCE [LARGE SCALE GENOMIC DNA]</scope>
    <source>
        <strain evidence="4 5">CBS 129764</strain>
    </source>
</reference>
<keyword evidence="3" id="KW-0472">Membrane</keyword>
<organism evidence="4 5">
    <name type="scientific">Phyllosticta citrichinensis</name>
    <dbReference type="NCBI Taxonomy" id="1130410"/>
    <lineage>
        <taxon>Eukaryota</taxon>
        <taxon>Fungi</taxon>
        <taxon>Dikarya</taxon>
        <taxon>Ascomycota</taxon>
        <taxon>Pezizomycotina</taxon>
        <taxon>Dothideomycetes</taxon>
        <taxon>Dothideomycetes incertae sedis</taxon>
        <taxon>Botryosphaeriales</taxon>
        <taxon>Phyllostictaceae</taxon>
        <taxon>Phyllosticta</taxon>
    </lineage>
</organism>
<dbReference type="EMBL" id="JBBWUH010000003">
    <property type="protein sequence ID" value="KAK8173551.1"/>
    <property type="molecule type" value="Genomic_DNA"/>
</dbReference>
<comment type="similarity">
    <text evidence="1">Belongs to the AIM6 family.</text>
</comment>
<gene>
    <name evidence="4" type="ORF">IWX90DRAFT_145220</name>
</gene>
<feature type="transmembrane region" description="Helical" evidence="3">
    <location>
        <begin position="86"/>
        <end position="108"/>
    </location>
</feature>
<accession>A0ABR1XZD3</accession>
<dbReference type="InterPro" id="IPR017946">
    <property type="entry name" value="PLC-like_Pdiesterase_TIM-brl"/>
</dbReference>
<evidence type="ECO:0000313" key="5">
    <source>
        <dbReference type="Proteomes" id="UP001456524"/>
    </source>
</evidence>
<name>A0ABR1XZD3_9PEZI</name>
<keyword evidence="5" id="KW-1185">Reference proteome</keyword>
<evidence type="ECO:0000256" key="2">
    <source>
        <dbReference type="ARBA" id="ARBA00014286"/>
    </source>
</evidence>
<dbReference type="PANTHER" id="PTHR31571">
    <property type="entry name" value="ALTERED INHERITANCE OF MITOCHONDRIA PROTEIN 6"/>
    <property type="match status" value="1"/>
</dbReference>
<dbReference type="SUPFAM" id="SSF51695">
    <property type="entry name" value="PLC-like phosphodiesterases"/>
    <property type="match status" value="1"/>
</dbReference>